<feature type="chain" id="PRO_5016426623" evidence="8">
    <location>
        <begin position="23"/>
        <end position="423"/>
    </location>
</feature>
<reference evidence="10" key="1">
    <citation type="submission" date="2018-05" db="EMBL/GenBank/DDBJ databases">
        <authorList>
            <person name="Li X."/>
        </authorList>
    </citation>
    <scope>NUCLEOTIDE SEQUENCE [LARGE SCALE GENOMIC DNA]</scope>
    <source>
        <strain evidence="10">YIM 73061</strain>
    </source>
</reference>
<keyword evidence="8" id="KW-0732">Signal</keyword>
<evidence type="ECO:0000256" key="4">
    <source>
        <dbReference type="ARBA" id="ARBA00022692"/>
    </source>
</evidence>
<feature type="transmembrane region" description="Helical" evidence="7">
    <location>
        <begin position="80"/>
        <end position="102"/>
    </location>
</feature>
<evidence type="ECO:0000256" key="3">
    <source>
        <dbReference type="ARBA" id="ARBA00022448"/>
    </source>
</evidence>
<dbReference type="InterPro" id="IPR001991">
    <property type="entry name" value="Na-dicarboxylate_symporter"/>
</dbReference>
<accession>A0A328AEZ9</accession>
<keyword evidence="6 7" id="KW-0472">Membrane</keyword>
<proteinExistence type="inferred from homology"/>
<comment type="caution">
    <text evidence="9">The sequence shown here is derived from an EMBL/GenBank/DDBJ whole genome shotgun (WGS) entry which is preliminary data.</text>
</comment>
<dbReference type="SUPFAM" id="SSF118215">
    <property type="entry name" value="Proton glutamate symport protein"/>
    <property type="match status" value="1"/>
</dbReference>
<feature type="transmembrane region" description="Helical" evidence="7">
    <location>
        <begin position="145"/>
        <end position="167"/>
    </location>
</feature>
<sequence length="423" mass="42442">MTLTLRILAALVAGLLSGAALAAADVGWLPAAAGFARAAGGLWLDALRMTIVPLVFALLVSGVASAAGAARAGRMAARTFGFFAVLLLAASAFAAIVVPMVLSVAPIPVQAVAPLREALGAPSANVPGLPPFGEWLRSFIPVNPVGAAAEGAMVPLVIFGLVFGLAATRIEPELRDRIVGLFEAVVRTMLVIVGWVLWAAPAGVLALSFVVGASAGLGAAGGLLHYVLTVCGVCLAVTLAMYPFARVAGGVPLMRFARAVGPAQLVAFSTQSSIASLPAMTLAVQQLAVPVEAGRLVLPLAVSLFRITSAVANMTVAIYAAALFGAVPGPAQLATGAVVAAIVSLAAVGLPSQVSFFTAISPVCLAMGVPLQALPLLLAVESIPDIFRTVGNVTADVAVTAAVGRKASARDGEGGARTERPLS</sequence>
<dbReference type="RefSeq" id="WP_111515903.1">
    <property type="nucleotide sequence ID" value="NZ_QFYR01000004.1"/>
</dbReference>
<feature type="transmembrane region" description="Helical" evidence="7">
    <location>
        <begin position="46"/>
        <end position="68"/>
    </location>
</feature>
<protein>
    <submittedName>
        <fullName evidence="9">Dicarboxylate/amino acid:cation symporter</fullName>
    </submittedName>
</protein>
<dbReference type="PANTHER" id="PTHR42865:SF5">
    <property type="entry name" value="L-CYSTINE TRANSPORTER TCYP"/>
    <property type="match status" value="1"/>
</dbReference>
<keyword evidence="5 7" id="KW-1133">Transmembrane helix</keyword>
<comment type="subcellular location">
    <subcellularLocation>
        <location evidence="1">Membrane</location>
        <topology evidence="1">Multi-pass membrane protein</topology>
    </subcellularLocation>
</comment>
<feature type="transmembrane region" description="Helical" evidence="7">
    <location>
        <begin position="223"/>
        <end position="244"/>
    </location>
</feature>
<dbReference type="PRINTS" id="PR00173">
    <property type="entry name" value="EDTRNSPORT"/>
</dbReference>
<evidence type="ECO:0000256" key="5">
    <source>
        <dbReference type="ARBA" id="ARBA00022989"/>
    </source>
</evidence>
<evidence type="ECO:0000256" key="6">
    <source>
        <dbReference type="ARBA" id="ARBA00023136"/>
    </source>
</evidence>
<evidence type="ECO:0000313" key="9">
    <source>
        <dbReference type="EMBL" id="RAK51368.1"/>
    </source>
</evidence>
<evidence type="ECO:0000256" key="8">
    <source>
        <dbReference type="SAM" id="SignalP"/>
    </source>
</evidence>
<evidence type="ECO:0000313" key="10">
    <source>
        <dbReference type="Proteomes" id="UP000249725"/>
    </source>
</evidence>
<feature type="signal peptide" evidence="8">
    <location>
        <begin position="1"/>
        <end position="22"/>
    </location>
</feature>
<organism evidence="9 10">
    <name type="scientific">Phenylobacterium deserti</name>
    <dbReference type="NCBI Taxonomy" id="1914756"/>
    <lineage>
        <taxon>Bacteria</taxon>
        <taxon>Pseudomonadati</taxon>
        <taxon>Pseudomonadota</taxon>
        <taxon>Alphaproteobacteria</taxon>
        <taxon>Caulobacterales</taxon>
        <taxon>Caulobacteraceae</taxon>
        <taxon>Phenylobacterium</taxon>
    </lineage>
</organism>
<comment type="similarity">
    <text evidence="2">Belongs to the dicarboxylate/amino acid:cation symporter (DAACS) (TC 2.A.23) family.</text>
</comment>
<keyword evidence="3" id="KW-0813">Transport</keyword>
<keyword evidence="4 7" id="KW-0812">Transmembrane</keyword>
<dbReference type="Proteomes" id="UP000249725">
    <property type="component" value="Unassembled WGS sequence"/>
</dbReference>
<dbReference type="AlphaFoldDB" id="A0A328AEZ9"/>
<evidence type="ECO:0000256" key="1">
    <source>
        <dbReference type="ARBA" id="ARBA00004141"/>
    </source>
</evidence>
<gene>
    <name evidence="9" type="ORF">DJ018_15620</name>
</gene>
<dbReference type="Gene3D" id="1.10.3860.10">
    <property type="entry name" value="Sodium:dicarboxylate symporter"/>
    <property type="match status" value="1"/>
</dbReference>
<dbReference type="GO" id="GO:0015293">
    <property type="term" value="F:symporter activity"/>
    <property type="evidence" value="ECO:0007669"/>
    <property type="project" value="UniProtKB-KW"/>
</dbReference>
<dbReference type="Pfam" id="PF00375">
    <property type="entry name" value="SDF"/>
    <property type="match status" value="1"/>
</dbReference>
<dbReference type="GO" id="GO:0005886">
    <property type="term" value="C:plasma membrane"/>
    <property type="evidence" value="ECO:0007669"/>
    <property type="project" value="UniProtKB-SubCell"/>
</dbReference>
<feature type="transmembrane region" description="Helical" evidence="7">
    <location>
        <begin position="188"/>
        <end position="211"/>
    </location>
</feature>
<dbReference type="PANTHER" id="PTHR42865">
    <property type="entry name" value="PROTON/GLUTAMATE-ASPARTATE SYMPORTER"/>
    <property type="match status" value="1"/>
</dbReference>
<dbReference type="InterPro" id="IPR036458">
    <property type="entry name" value="Na:dicarbo_symporter_sf"/>
</dbReference>
<feature type="transmembrane region" description="Helical" evidence="7">
    <location>
        <begin position="356"/>
        <end position="380"/>
    </location>
</feature>
<evidence type="ECO:0000256" key="2">
    <source>
        <dbReference type="ARBA" id="ARBA00006148"/>
    </source>
</evidence>
<name>A0A328AEZ9_9CAUL</name>
<dbReference type="EMBL" id="QFYR01000004">
    <property type="protein sequence ID" value="RAK51368.1"/>
    <property type="molecule type" value="Genomic_DNA"/>
</dbReference>
<dbReference type="OrthoDB" id="9766690at2"/>
<keyword evidence="10" id="KW-1185">Reference proteome</keyword>
<evidence type="ECO:0000256" key="7">
    <source>
        <dbReference type="SAM" id="Phobius"/>
    </source>
</evidence>